<dbReference type="SUPFAM" id="SSF56655">
    <property type="entry name" value="Carbohydrate phosphatase"/>
    <property type="match status" value="1"/>
</dbReference>
<dbReference type="Proteomes" id="UP000599312">
    <property type="component" value="Unassembled WGS sequence"/>
</dbReference>
<dbReference type="InterPro" id="IPR000760">
    <property type="entry name" value="Inositol_monophosphatase-like"/>
</dbReference>
<sequence length="271" mass="29487">MMDKDIERRFVFAADLAREAGRCASRYFRDRSLAVTMKGQNDPVTTADLEADQLIAKRIAEQFPEDRILSEESGGDPANRLWIVDPIDGTQNFARGIARYAVSIAFYWNGTVMLGAIYDPMADELFTARRGGGAFLNGSPIRASEISEPKSALVEAGYSLKRPLADYHALVGRLLEAGYNVRQVGSAALGLAEVACGRIDGYCELHLASWDVAAGLVLVEEAGGRTSDFFTGNGLTDGNFLIAAAPALQMHLHEVAERERYPAELPCPIRS</sequence>
<keyword evidence="7 10" id="KW-0378">Hydrolase</keyword>
<dbReference type="Pfam" id="PF00459">
    <property type="entry name" value="Inositol_P"/>
    <property type="match status" value="1"/>
</dbReference>
<keyword evidence="6 9" id="KW-0479">Metal-binding</keyword>
<keyword evidence="12" id="KW-1185">Reference proteome</keyword>
<protein>
    <recommendedName>
        <fullName evidence="5 10">Inositol-1-monophosphatase</fullName>
        <ecNumber evidence="4 10">3.1.3.25</ecNumber>
    </recommendedName>
</protein>
<dbReference type="AlphaFoldDB" id="A0A931BU44"/>
<dbReference type="CDD" id="cd01639">
    <property type="entry name" value="IMPase"/>
    <property type="match status" value="1"/>
</dbReference>
<feature type="binding site" evidence="9">
    <location>
        <position position="88"/>
    </location>
    <ligand>
        <name>Mg(2+)</name>
        <dbReference type="ChEBI" id="CHEBI:18420"/>
        <label>1</label>
        <note>catalytic</note>
    </ligand>
</feature>
<dbReference type="InterPro" id="IPR033942">
    <property type="entry name" value="IMPase"/>
</dbReference>
<dbReference type="GO" id="GO:0046872">
    <property type="term" value="F:metal ion binding"/>
    <property type="evidence" value="ECO:0007669"/>
    <property type="project" value="UniProtKB-KW"/>
</dbReference>
<dbReference type="GO" id="GO:0007165">
    <property type="term" value="P:signal transduction"/>
    <property type="evidence" value="ECO:0007669"/>
    <property type="project" value="TreeGrafter"/>
</dbReference>
<organism evidence="11 12">
    <name type="scientific">Microvirga alba</name>
    <dbReference type="NCBI Taxonomy" id="2791025"/>
    <lineage>
        <taxon>Bacteria</taxon>
        <taxon>Pseudomonadati</taxon>
        <taxon>Pseudomonadota</taxon>
        <taxon>Alphaproteobacteria</taxon>
        <taxon>Hyphomicrobiales</taxon>
        <taxon>Methylobacteriaceae</taxon>
        <taxon>Microvirga</taxon>
    </lineage>
</organism>
<dbReference type="Gene3D" id="3.40.190.80">
    <property type="match status" value="1"/>
</dbReference>
<dbReference type="GO" id="GO:0046854">
    <property type="term" value="P:phosphatidylinositol phosphate biosynthetic process"/>
    <property type="evidence" value="ECO:0007669"/>
    <property type="project" value="InterPro"/>
</dbReference>
<dbReference type="PANTHER" id="PTHR20854:SF4">
    <property type="entry name" value="INOSITOL-1-MONOPHOSPHATASE-RELATED"/>
    <property type="match status" value="1"/>
</dbReference>
<evidence type="ECO:0000256" key="10">
    <source>
        <dbReference type="RuleBase" id="RU364068"/>
    </source>
</evidence>
<dbReference type="FunFam" id="3.30.540.10:FF:000003">
    <property type="entry name" value="Inositol-1-monophosphatase"/>
    <property type="match status" value="1"/>
</dbReference>
<reference evidence="11" key="1">
    <citation type="submission" date="2020-11" db="EMBL/GenBank/DDBJ databases">
        <authorList>
            <person name="Kim M.K."/>
        </authorList>
    </citation>
    <scope>NUCLEOTIDE SEQUENCE</scope>
    <source>
        <strain evidence="11">BT350</strain>
    </source>
</reference>
<gene>
    <name evidence="11" type="ORF">I2H38_20650</name>
</gene>
<dbReference type="GO" id="GO:0008934">
    <property type="term" value="F:inositol monophosphate 1-phosphatase activity"/>
    <property type="evidence" value="ECO:0007669"/>
    <property type="project" value="InterPro"/>
</dbReference>
<evidence type="ECO:0000256" key="3">
    <source>
        <dbReference type="ARBA" id="ARBA00009759"/>
    </source>
</evidence>
<dbReference type="PRINTS" id="PR00377">
    <property type="entry name" value="IMPHPHTASES"/>
</dbReference>
<evidence type="ECO:0000256" key="6">
    <source>
        <dbReference type="ARBA" id="ARBA00022723"/>
    </source>
</evidence>
<evidence type="ECO:0000256" key="5">
    <source>
        <dbReference type="ARBA" id="ARBA00019784"/>
    </source>
</evidence>
<evidence type="ECO:0000256" key="1">
    <source>
        <dbReference type="ARBA" id="ARBA00001033"/>
    </source>
</evidence>
<name>A0A931BU44_9HYPH</name>
<dbReference type="GO" id="GO:0006020">
    <property type="term" value="P:inositol metabolic process"/>
    <property type="evidence" value="ECO:0007669"/>
    <property type="project" value="TreeGrafter"/>
</dbReference>
<dbReference type="Gene3D" id="3.30.540.10">
    <property type="entry name" value="Fructose-1,6-Bisphosphatase, subunit A, domain 1"/>
    <property type="match status" value="1"/>
</dbReference>
<dbReference type="PROSITE" id="PS00630">
    <property type="entry name" value="IMP_2"/>
    <property type="match status" value="1"/>
</dbReference>
<evidence type="ECO:0000256" key="2">
    <source>
        <dbReference type="ARBA" id="ARBA00001946"/>
    </source>
</evidence>
<dbReference type="RefSeq" id="WP_196273753.1">
    <property type="nucleotide sequence ID" value="NZ_JADQDO010000025.1"/>
</dbReference>
<keyword evidence="8 9" id="KW-0460">Magnesium</keyword>
<feature type="binding site" evidence="9">
    <location>
        <position position="87"/>
    </location>
    <ligand>
        <name>Mg(2+)</name>
        <dbReference type="ChEBI" id="CHEBI:18420"/>
        <label>1</label>
        <note>catalytic</note>
    </ligand>
</feature>
<evidence type="ECO:0000256" key="7">
    <source>
        <dbReference type="ARBA" id="ARBA00022801"/>
    </source>
</evidence>
<evidence type="ECO:0000313" key="12">
    <source>
        <dbReference type="Proteomes" id="UP000599312"/>
    </source>
</evidence>
<dbReference type="EC" id="3.1.3.25" evidence="4 10"/>
<evidence type="ECO:0000256" key="8">
    <source>
        <dbReference type="ARBA" id="ARBA00022842"/>
    </source>
</evidence>
<feature type="binding site" evidence="9">
    <location>
        <position position="71"/>
    </location>
    <ligand>
        <name>Mg(2+)</name>
        <dbReference type="ChEBI" id="CHEBI:18420"/>
        <label>1</label>
        <note>catalytic</note>
    </ligand>
</feature>
<evidence type="ECO:0000256" key="9">
    <source>
        <dbReference type="PIRSR" id="PIRSR600760-2"/>
    </source>
</evidence>
<comment type="caution">
    <text evidence="11">The sequence shown here is derived from an EMBL/GenBank/DDBJ whole genome shotgun (WGS) entry which is preliminary data.</text>
</comment>
<comment type="similarity">
    <text evidence="3 10">Belongs to the inositol monophosphatase superfamily.</text>
</comment>
<comment type="cofactor">
    <cofactor evidence="2 9 10">
        <name>Mg(2+)</name>
        <dbReference type="ChEBI" id="CHEBI:18420"/>
    </cofactor>
</comment>
<comment type="catalytic activity">
    <reaction evidence="1 10">
        <text>a myo-inositol phosphate + H2O = myo-inositol + phosphate</text>
        <dbReference type="Rhea" id="RHEA:24056"/>
        <dbReference type="ChEBI" id="CHEBI:15377"/>
        <dbReference type="ChEBI" id="CHEBI:17268"/>
        <dbReference type="ChEBI" id="CHEBI:43474"/>
        <dbReference type="ChEBI" id="CHEBI:84139"/>
        <dbReference type="EC" id="3.1.3.25"/>
    </reaction>
</comment>
<dbReference type="PROSITE" id="PS00629">
    <property type="entry name" value="IMP_1"/>
    <property type="match status" value="1"/>
</dbReference>
<dbReference type="EMBL" id="JADQDO010000025">
    <property type="protein sequence ID" value="MBF9235764.1"/>
    <property type="molecule type" value="Genomic_DNA"/>
</dbReference>
<dbReference type="PANTHER" id="PTHR20854">
    <property type="entry name" value="INOSITOL MONOPHOSPHATASE"/>
    <property type="match status" value="1"/>
</dbReference>
<dbReference type="InterPro" id="IPR020583">
    <property type="entry name" value="Inositol_monoP_metal-BS"/>
</dbReference>
<evidence type="ECO:0000313" key="11">
    <source>
        <dbReference type="EMBL" id="MBF9235764.1"/>
    </source>
</evidence>
<feature type="binding site" evidence="9">
    <location>
        <position position="211"/>
    </location>
    <ligand>
        <name>Mg(2+)</name>
        <dbReference type="ChEBI" id="CHEBI:18420"/>
        <label>1</label>
        <note>catalytic</note>
    </ligand>
</feature>
<proteinExistence type="inferred from homology"/>
<evidence type="ECO:0000256" key="4">
    <source>
        <dbReference type="ARBA" id="ARBA00013106"/>
    </source>
</evidence>
<accession>A0A931BU44</accession>
<dbReference type="InterPro" id="IPR020550">
    <property type="entry name" value="Inositol_monophosphatase_CS"/>
</dbReference>
<feature type="binding site" evidence="9">
    <location>
        <position position="85"/>
    </location>
    <ligand>
        <name>Mg(2+)</name>
        <dbReference type="ChEBI" id="CHEBI:18420"/>
        <label>1</label>
        <note>catalytic</note>
    </ligand>
</feature>